<dbReference type="Proteomes" id="UP000630718">
    <property type="component" value="Unassembled WGS sequence"/>
</dbReference>
<proteinExistence type="predicted"/>
<evidence type="ECO:0000313" key="3">
    <source>
        <dbReference type="Proteomes" id="UP000630718"/>
    </source>
</evidence>
<dbReference type="EMBL" id="BNBI01000027">
    <property type="protein sequence ID" value="GHF35432.1"/>
    <property type="molecule type" value="Genomic_DNA"/>
</dbReference>
<organism evidence="2 3">
    <name type="scientific">Streptomyces fumanus</name>
    <dbReference type="NCBI Taxonomy" id="67302"/>
    <lineage>
        <taxon>Bacteria</taxon>
        <taxon>Bacillati</taxon>
        <taxon>Actinomycetota</taxon>
        <taxon>Actinomycetes</taxon>
        <taxon>Kitasatosporales</taxon>
        <taxon>Streptomycetaceae</taxon>
        <taxon>Streptomyces</taxon>
    </lineage>
</organism>
<accession>A0A919B251</accession>
<keyword evidence="3" id="KW-1185">Reference proteome</keyword>
<sequence>MTSSVPSGMASRLQRGRDRMFRGRTAELAVFRAALAGDEGAPAVIFVHGPGGIGKSMLLRRFAAEARMAGRPVLEIDGRTVQPTPEAFEREAEAACTGDGTVLLIDTFERCQGLEGWLREKLLPRLPGDAVAVIAGRQAPDAEWTSDPGWADLLYPMALRNLSPDEATALLHARGVPRHSQAELLAFTGGHPLALALAAAVAVREPADASRWKPSQDVVGTLLSRLVGEVPSPLHRRALEVCARAQVTTETLLRVVLGDDAAAMFAWLRDLPFIESTQDGLFPHDVVRQALEEDLRWRDPEGYAELHGRLSRHLFEQIRTSPVTGSLAAVRSFLYLYRDDRYMSDFNRWRGAGEVRLTPYEPADRPRIHELVTEVEGPESAALARAWLERRPDAFRVCRTARENEAVGFSAWLRLTEAPNEFPDPVAEAAWNHARATQPVRDGEHVAVARFSVTSPEYPKISPVENLHQWRTLAEVAKTEGRVAWMFIVVRAGAFWTPYMTSLGLQPVAERPRVGGLTYTLFAIDWRVQPVWAWAEEKTRLMLSHVRDEPRTAEEAGGEEPRRGADFTVLSRPEFDAALREALRTFFRPREWAANPLTRSRLTAGTGRALPDVLKNAVEGLRAERGGEKYYRAVSQTYLTKGIPTQQAVAERLGLPFSTYRRHLTGGIARLSDALWREEIYGDPAAADRSRPAARDPHPGSD</sequence>
<dbReference type="AlphaFoldDB" id="A0A919B251"/>
<feature type="domain" description="AAA+ ATPase" evidence="1">
    <location>
        <begin position="41"/>
        <end position="174"/>
    </location>
</feature>
<comment type="caution">
    <text evidence="2">The sequence shown here is derived from an EMBL/GenBank/DDBJ whole genome shotgun (WGS) entry which is preliminary data.</text>
</comment>
<dbReference type="InterPro" id="IPR003593">
    <property type="entry name" value="AAA+_ATPase"/>
</dbReference>
<evidence type="ECO:0000313" key="2">
    <source>
        <dbReference type="EMBL" id="GHF35432.1"/>
    </source>
</evidence>
<reference evidence="2" key="1">
    <citation type="journal article" date="2014" name="Int. J. Syst. Evol. Microbiol.">
        <title>Complete genome sequence of Corynebacterium casei LMG S-19264T (=DSM 44701T), isolated from a smear-ripened cheese.</title>
        <authorList>
            <consortium name="US DOE Joint Genome Institute (JGI-PGF)"/>
            <person name="Walter F."/>
            <person name="Albersmeier A."/>
            <person name="Kalinowski J."/>
            <person name="Ruckert C."/>
        </authorList>
    </citation>
    <scope>NUCLEOTIDE SEQUENCE</scope>
    <source>
        <strain evidence="2">JCM 4477</strain>
    </source>
</reference>
<dbReference type="SUPFAM" id="SSF52540">
    <property type="entry name" value="P-loop containing nucleoside triphosphate hydrolases"/>
    <property type="match status" value="1"/>
</dbReference>
<protein>
    <recommendedName>
        <fullName evidence="1">AAA+ ATPase domain-containing protein</fullName>
    </recommendedName>
</protein>
<reference evidence="2" key="2">
    <citation type="submission" date="2020-09" db="EMBL/GenBank/DDBJ databases">
        <authorList>
            <person name="Sun Q."/>
            <person name="Ohkuma M."/>
        </authorList>
    </citation>
    <scope>NUCLEOTIDE SEQUENCE</scope>
    <source>
        <strain evidence="2">JCM 4477</strain>
    </source>
</reference>
<name>A0A919B251_9ACTN</name>
<dbReference type="RefSeq" id="WP_190208607.1">
    <property type="nucleotide sequence ID" value="NZ_BNBI01000027.1"/>
</dbReference>
<dbReference type="SMART" id="SM00382">
    <property type="entry name" value="AAA"/>
    <property type="match status" value="1"/>
</dbReference>
<evidence type="ECO:0000259" key="1">
    <source>
        <dbReference type="SMART" id="SM00382"/>
    </source>
</evidence>
<dbReference type="Gene3D" id="3.40.50.300">
    <property type="entry name" value="P-loop containing nucleotide triphosphate hydrolases"/>
    <property type="match status" value="1"/>
</dbReference>
<dbReference type="InterPro" id="IPR027417">
    <property type="entry name" value="P-loop_NTPase"/>
</dbReference>
<gene>
    <name evidence="2" type="ORF">GCM10018772_71000</name>
</gene>